<dbReference type="EMBL" id="FR719198">
    <property type="protein sequence ID" value="CBX82500.1"/>
    <property type="molecule type" value="Genomic_DNA"/>
</dbReference>
<name>E5BAJ3_ERWAM</name>
<sequence>MPGRFFSPATGAQQYAYHNHAELALNKQHLQHQQVIRKHDWTPVKRGAVIDAQHDGWLLFAARVTPASPQSTRPGTRSLMSNRFSVPSSCGLSLRQLRMKRPKVQLFWRLKSAPLCYYCPAKCGGKAEIIQDVADTCNTGCPLKAVSQTKDHIDGAERAQPPASFLNC</sequence>
<dbReference type="AlphaFoldDB" id="E5BAJ3"/>
<protein>
    <submittedName>
        <fullName evidence="1">Uncharacterized protein</fullName>
    </submittedName>
</protein>
<evidence type="ECO:0000313" key="1">
    <source>
        <dbReference type="EMBL" id="CBX82500.1"/>
    </source>
</evidence>
<organism evidence="1">
    <name type="scientific">Erwinia amylovora ATCC BAA-2158</name>
    <dbReference type="NCBI Taxonomy" id="889211"/>
    <lineage>
        <taxon>Bacteria</taxon>
        <taxon>Pseudomonadati</taxon>
        <taxon>Pseudomonadota</taxon>
        <taxon>Gammaproteobacteria</taxon>
        <taxon>Enterobacterales</taxon>
        <taxon>Erwiniaceae</taxon>
        <taxon>Erwinia</taxon>
    </lineage>
</organism>
<gene>
    <name evidence="1" type="ORF">EAIL5_3680</name>
</gene>
<reference evidence="1" key="1">
    <citation type="journal article" date="2011" name="J. Bacteriol.">
        <title>Genome Sequence of an Erwinia amylovora Strain with Pathogenicity Restricted to Rubus Plants.</title>
        <authorList>
            <person name="Powney R."/>
            <person name="Smits T.H."/>
            <person name="Sawbridge T."/>
            <person name="Frey B."/>
            <person name="Blom J."/>
            <person name="Frey J.E."/>
            <person name="Plummer K.M."/>
            <person name="Beer S.V."/>
            <person name="Luck J."/>
            <person name="Duffy B."/>
            <person name="Rodoni B."/>
        </authorList>
    </citation>
    <scope>NUCLEOTIDE SEQUENCE</scope>
    <source>
        <strain evidence="1">ATCC BAA-2158</strain>
    </source>
</reference>
<accession>E5BAJ3</accession>
<proteinExistence type="predicted"/>